<feature type="domain" description="Retrovirus-related Pol polyprotein from transposon TNT 1-94-like beta-barrel" evidence="1">
    <location>
        <begin position="23"/>
        <end position="107"/>
    </location>
</feature>
<gene>
    <name evidence="2" type="ORF">AVEN_35602_1</name>
</gene>
<dbReference type="EMBL" id="BGPR01000202">
    <property type="protein sequence ID" value="GBM04434.1"/>
    <property type="molecule type" value="Genomic_DNA"/>
</dbReference>
<dbReference type="AlphaFoldDB" id="A0A4Y2CKG1"/>
<dbReference type="Proteomes" id="UP000499080">
    <property type="component" value="Unassembled WGS sequence"/>
</dbReference>
<dbReference type="OrthoDB" id="6426823at2759"/>
<evidence type="ECO:0000313" key="3">
    <source>
        <dbReference type="Proteomes" id="UP000499080"/>
    </source>
</evidence>
<comment type="caution">
    <text evidence="2">The sequence shown here is derived from an EMBL/GenBank/DDBJ whole genome shotgun (WGS) entry which is preliminary data.</text>
</comment>
<evidence type="ECO:0000259" key="1">
    <source>
        <dbReference type="Pfam" id="PF22936"/>
    </source>
</evidence>
<accession>A0A4Y2CKG1</accession>
<protein>
    <recommendedName>
        <fullName evidence="1">Retrovirus-related Pol polyprotein from transposon TNT 1-94-like beta-barrel domain-containing protein</fullName>
    </recommendedName>
</protein>
<reference evidence="2 3" key="1">
    <citation type="journal article" date="2019" name="Sci. Rep.">
        <title>Orb-weaving spider Araneus ventricosus genome elucidates the spidroin gene catalogue.</title>
        <authorList>
            <person name="Kono N."/>
            <person name="Nakamura H."/>
            <person name="Ohtoshi R."/>
            <person name="Moran D.A.P."/>
            <person name="Shinohara A."/>
            <person name="Yoshida Y."/>
            <person name="Fujiwara M."/>
            <person name="Mori M."/>
            <person name="Tomita M."/>
            <person name="Arakawa K."/>
        </authorList>
    </citation>
    <scope>NUCLEOTIDE SEQUENCE [LARGE SCALE GENOMIC DNA]</scope>
</reference>
<dbReference type="Pfam" id="PF22936">
    <property type="entry name" value="Pol_BBD"/>
    <property type="match status" value="1"/>
</dbReference>
<sequence length="125" mass="13879">MKQKTSGDAFVCIVEGVAEKEQWIADSGASAPMTSYRKYFLDFKEFPSPKPAYVRNNNAIMAYGQGTVNVDIKVNGKWVSNHLSEVWYVPDVSRNLFSVSHTLAKGFVFRAEGNDVPSQGMGMYA</sequence>
<evidence type="ECO:0000313" key="2">
    <source>
        <dbReference type="EMBL" id="GBM04434.1"/>
    </source>
</evidence>
<dbReference type="InterPro" id="IPR054722">
    <property type="entry name" value="PolX-like_BBD"/>
</dbReference>
<organism evidence="2 3">
    <name type="scientific">Araneus ventricosus</name>
    <name type="common">Orbweaver spider</name>
    <name type="synonym">Epeira ventricosa</name>
    <dbReference type="NCBI Taxonomy" id="182803"/>
    <lineage>
        <taxon>Eukaryota</taxon>
        <taxon>Metazoa</taxon>
        <taxon>Ecdysozoa</taxon>
        <taxon>Arthropoda</taxon>
        <taxon>Chelicerata</taxon>
        <taxon>Arachnida</taxon>
        <taxon>Araneae</taxon>
        <taxon>Araneomorphae</taxon>
        <taxon>Entelegynae</taxon>
        <taxon>Araneoidea</taxon>
        <taxon>Araneidae</taxon>
        <taxon>Araneus</taxon>
    </lineage>
</organism>
<name>A0A4Y2CKG1_ARAVE</name>
<proteinExistence type="predicted"/>
<keyword evidence="3" id="KW-1185">Reference proteome</keyword>